<dbReference type="STRING" id="670154.SAMN04488002_2192"/>
<accession>A0A1I6GZ56</accession>
<keyword evidence="1" id="KW-0732">Signal</keyword>
<reference evidence="3" key="1">
    <citation type="submission" date="2016-10" db="EMBL/GenBank/DDBJ databases">
        <authorList>
            <person name="Varghese N."/>
            <person name="Submissions S."/>
        </authorList>
    </citation>
    <scope>NUCLEOTIDE SEQUENCE [LARGE SCALE GENOMIC DNA]</scope>
    <source>
        <strain evidence="3">DSM 26921</strain>
    </source>
</reference>
<keyword evidence="3" id="KW-1185">Reference proteome</keyword>
<evidence type="ECO:0000313" key="2">
    <source>
        <dbReference type="EMBL" id="SFR47483.1"/>
    </source>
</evidence>
<name>A0A1I6GZ56_9RHOB</name>
<dbReference type="OrthoDB" id="7689238at2"/>
<evidence type="ECO:0000256" key="1">
    <source>
        <dbReference type="SAM" id="SignalP"/>
    </source>
</evidence>
<dbReference type="EMBL" id="FOYO01000001">
    <property type="protein sequence ID" value="SFR47483.1"/>
    <property type="molecule type" value="Genomic_DNA"/>
</dbReference>
<gene>
    <name evidence="2" type="ORF">SAMN04488002_2192</name>
</gene>
<feature type="signal peptide" evidence="1">
    <location>
        <begin position="1"/>
        <end position="19"/>
    </location>
</feature>
<proteinExistence type="predicted"/>
<organism evidence="2 3">
    <name type="scientific">Litoreibacter janthinus</name>
    <dbReference type="NCBI Taxonomy" id="670154"/>
    <lineage>
        <taxon>Bacteria</taxon>
        <taxon>Pseudomonadati</taxon>
        <taxon>Pseudomonadota</taxon>
        <taxon>Alphaproteobacteria</taxon>
        <taxon>Rhodobacterales</taxon>
        <taxon>Roseobacteraceae</taxon>
        <taxon>Litoreibacter</taxon>
    </lineage>
</organism>
<protein>
    <recommendedName>
        <fullName evidence="4">DUF4156 domain-containing protein</fullName>
    </recommendedName>
</protein>
<dbReference type="Proteomes" id="UP000199658">
    <property type="component" value="Unassembled WGS sequence"/>
</dbReference>
<feature type="chain" id="PRO_5011665219" description="DUF4156 domain-containing protein" evidence="1">
    <location>
        <begin position="20"/>
        <end position="96"/>
    </location>
</feature>
<evidence type="ECO:0008006" key="4">
    <source>
        <dbReference type="Google" id="ProtNLM"/>
    </source>
</evidence>
<sequence>MKKAVFAAAALAACTPAIYEVPSITERSVAQVADCQFEGRVRGIPGVYGPLKELGLKDARRAAKEKAKEVGGNTVVFDPIPQGEDVFEVRAQVYSC</sequence>
<dbReference type="RefSeq" id="WP_090216628.1">
    <property type="nucleotide sequence ID" value="NZ_FOYO01000001.1"/>
</dbReference>
<evidence type="ECO:0000313" key="3">
    <source>
        <dbReference type="Proteomes" id="UP000199658"/>
    </source>
</evidence>
<dbReference type="AlphaFoldDB" id="A0A1I6GZ56"/>